<dbReference type="GO" id="GO:0001716">
    <property type="term" value="F:L-amino-acid oxidase activity"/>
    <property type="evidence" value="ECO:0007669"/>
    <property type="project" value="TreeGrafter"/>
</dbReference>
<dbReference type="SUPFAM" id="SSF51905">
    <property type="entry name" value="FAD/NAD(P)-binding domain"/>
    <property type="match status" value="1"/>
</dbReference>
<sequence length="313" mass="35912">MVQFTAAISLAVVCSFISTALSISAPLSSLKHADNTPPSSSHSPVYRDQIAKDALKRDSNYQRFTYNARQNGHSKIERVGVIGAGICGLYTALLLESIGIEYEILEANPKRLGGRMWTYRFNETAWKNSKPGKPEYYDYFELGAMRWPNIDWQKRLLSPSLNYSLINVINHHPKTAAKDKIDLIKYVFTMENNTFNYNDVFRWRFQGIEGDPFKIGISKGGNVPDSLAKQNATKIFGQALMNFTMQFQKSFEEGWKEVLKYDDMSVRHYLREKRGFTDIEIDWLETANDGTLHFELSLAQIAIENWLFSATEW</sequence>
<evidence type="ECO:0008006" key="4">
    <source>
        <dbReference type="Google" id="ProtNLM"/>
    </source>
</evidence>
<feature type="chain" id="PRO_5043418153" description="Amine oxidase domain-containing protein" evidence="1">
    <location>
        <begin position="23"/>
        <end position="313"/>
    </location>
</feature>
<organism evidence="2 3">
    <name type="scientific">Orbilia brochopaga</name>
    <dbReference type="NCBI Taxonomy" id="3140254"/>
    <lineage>
        <taxon>Eukaryota</taxon>
        <taxon>Fungi</taxon>
        <taxon>Dikarya</taxon>
        <taxon>Ascomycota</taxon>
        <taxon>Pezizomycotina</taxon>
        <taxon>Orbiliomycetes</taxon>
        <taxon>Orbiliales</taxon>
        <taxon>Orbiliaceae</taxon>
        <taxon>Orbilia</taxon>
    </lineage>
</organism>
<dbReference type="Proteomes" id="UP001375240">
    <property type="component" value="Unassembled WGS sequence"/>
</dbReference>
<dbReference type="PANTHER" id="PTHR10742">
    <property type="entry name" value="FLAVIN MONOAMINE OXIDASE"/>
    <property type="match status" value="1"/>
</dbReference>
<dbReference type="Pfam" id="PF13450">
    <property type="entry name" value="NAD_binding_8"/>
    <property type="match status" value="1"/>
</dbReference>
<dbReference type="Gene3D" id="1.10.405.10">
    <property type="entry name" value="Guanine Nucleotide Dissociation Inhibitor, domain 1"/>
    <property type="match status" value="1"/>
</dbReference>
<proteinExistence type="predicted"/>
<dbReference type="InterPro" id="IPR050281">
    <property type="entry name" value="Flavin_monoamine_oxidase"/>
</dbReference>
<dbReference type="PANTHER" id="PTHR10742:SF342">
    <property type="entry name" value="AMINE OXIDASE"/>
    <property type="match status" value="1"/>
</dbReference>
<dbReference type="AlphaFoldDB" id="A0AAV9UZW3"/>
<feature type="signal peptide" evidence="1">
    <location>
        <begin position="1"/>
        <end position="22"/>
    </location>
</feature>
<keyword evidence="1" id="KW-0732">Signal</keyword>
<dbReference type="InterPro" id="IPR036188">
    <property type="entry name" value="FAD/NAD-bd_sf"/>
</dbReference>
<evidence type="ECO:0000256" key="1">
    <source>
        <dbReference type="SAM" id="SignalP"/>
    </source>
</evidence>
<dbReference type="Gene3D" id="3.50.50.60">
    <property type="entry name" value="FAD/NAD(P)-binding domain"/>
    <property type="match status" value="1"/>
</dbReference>
<accession>A0AAV9UZW3</accession>
<name>A0AAV9UZW3_9PEZI</name>
<gene>
    <name evidence="2" type="ORF">TWF696_004902</name>
</gene>
<comment type="caution">
    <text evidence="2">The sequence shown here is derived from an EMBL/GenBank/DDBJ whole genome shotgun (WGS) entry which is preliminary data.</text>
</comment>
<evidence type="ECO:0000313" key="3">
    <source>
        <dbReference type="Proteomes" id="UP001375240"/>
    </source>
</evidence>
<protein>
    <recommendedName>
        <fullName evidence="4">Amine oxidase domain-containing protein</fullName>
    </recommendedName>
</protein>
<evidence type="ECO:0000313" key="2">
    <source>
        <dbReference type="EMBL" id="KAK6352904.1"/>
    </source>
</evidence>
<dbReference type="GO" id="GO:0009063">
    <property type="term" value="P:amino acid catabolic process"/>
    <property type="evidence" value="ECO:0007669"/>
    <property type="project" value="TreeGrafter"/>
</dbReference>
<dbReference type="EMBL" id="JAVHNQ010000003">
    <property type="protein sequence ID" value="KAK6352904.1"/>
    <property type="molecule type" value="Genomic_DNA"/>
</dbReference>
<keyword evidence="3" id="KW-1185">Reference proteome</keyword>
<reference evidence="2 3" key="1">
    <citation type="submission" date="2019-10" db="EMBL/GenBank/DDBJ databases">
        <authorList>
            <person name="Palmer J.M."/>
        </authorList>
    </citation>
    <scope>NUCLEOTIDE SEQUENCE [LARGE SCALE GENOMIC DNA]</scope>
    <source>
        <strain evidence="2 3">TWF696</strain>
    </source>
</reference>